<name>A0AAU9D1R5_9LACO</name>
<organism evidence="2 3">
    <name type="scientific">Xylocopilactobacillus apis</name>
    <dbReference type="NCBI Taxonomy" id="2932183"/>
    <lineage>
        <taxon>Bacteria</taxon>
        <taxon>Bacillati</taxon>
        <taxon>Bacillota</taxon>
        <taxon>Bacilli</taxon>
        <taxon>Lactobacillales</taxon>
        <taxon>Lactobacillaceae</taxon>
        <taxon>Xylocopilactobacillus</taxon>
    </lineage>
</organism>
<evidence type="ECO:0000313" key="3">
    <source>
        <dbReference type="Proteomes" id="UP001321804"/>
    </source>
</evidence>
<dbReference type="Proteomes" id="UP001321804">
    <property type="component" value="Chromosome"/>
</dbReference>
<evidence type="ECO:0000313" key="2">
    <source>
        <dbReference type="EMBL" id="BDR57478.1"/>
    </source>
</evidence>
<sequence>MDTDGNGVVDTTDTNTKKMGIYNANKHVQKVDDSTLSQGYGPSGNMKVDVTSDLSIPPAGSTPNENNTYNRWIETDGNKLKGKELHNEIFTTADTAHSVPNWEGELIILMTIMEP</sequence>
<dbReference type="AlphaFoldDB" id="A0AAU9D1R5"/>
<dbReference type="EMBL" id="AP026801">
    <property type="protein sequence ID" value="BDR57478.1"/>
    <property type="molecule type" value="Genomic_DNA"/>
</dbReference>
<feature type="compositionally biased region" description="Polar residues" evidence="1">
    <location>
        <begin position="61"/>
        <end position="70"/>
    </location>
</feature>
<dbReference type="RefSeq" id="WP_317696600.1">
    <property type="nucleotide sequence ID" value="NZ_AP026801.1"/>
</dbReference>
<dbReference type="KEGG" id="xak:KIMC2_20400"/>
<evidence type="ECO:0000256" key="1">
    <source>
        <dbReference type="SAM" id="MobiDB-lite"/>
    </source>
</evidence>
<gene>
    <name evidence="2" type="ORF">KIMC2_20400</name>
</gene>
<feature type="region of interest" description="Disordered" evidence="1">
    <location>
        <begin position="31"/>
        <end position="70"/>
    </location>
</feature>
<protein>
    <submittedName>
        <fullName evidence="2">Uncharacterized protein</fullName>
    </submittedName>
</protein>
<proteinExistence type="predicted"/>
<keyword evidence="3" id="KW-1185">Reference proteome</keyword>
<reference evidence="2 3" key="1">
    <citation type="journal article" date="2023" name="Microbiol. Spectr.">
        <title>Symbiosis of Carpenter Bees with Uncharacterized Lactic Acid Bacteria Showing NAD Auxotrophy.</title>
        <authorList>
            <person name="Kawasaki S."/>
            <person name="Ozawa K."/>
            <person name="Mori T."/>
            <person name="Yamamoto A."/>
            <person name="Ito M."/>
            <person name="Ohkuma M."/>
            <person name="Sakamoto M."/>
            <person name="Matsutani M."/>
        </authorList>
    </citation>
    <scope>NUCLEOTIDE SEQUENCE [LARGE SCALE GENOMIC DNA]</scope>
    <source>
        <strain evidence="2 3">KimC2</strain>
    </source>
</reference>
<accession>A0AAU9D1R5</accession>